<dbReference type="Gene3D" id="2.60.120.10">
    <property type="entry name" value="Jelly Rolls"/>
    <property type="match status" value="1"/>
</dbReference>
<dbReference type="EMBL" id="JAEQND010000003">
    <property type="protein sequence ID" value="MBL0424763.1"/>
    <property type="molecule type" value="Genomic_DNA"/>
</dbReference>
<evidence type="ECO:0000313" key="2">
    <source>
        <dbReference type="EMBL" id="MBL0424763.1"/>
    </source>
</evidence>
<reference evidence="2 3" key="1">
    <citation type="journal article" date="2017" name="Int. J. Syst. Evol. Microbiol.">
        <title>Ramlibacter alkalitolerans sp. nov., alkali-tolerant bacterium isolated from soil of ginseng.</title>
        <authorList>
            <person name="Lee D.H."/>
            <person name="Cha C.J."/>
        </authorList>
    </citation>
    <scope>NUCLEOTIDE SEQUENCE [LARGE SCALE GENOMIC DNA]</scope>
    <source>
        <strain evidence="2 3">KACC 19305</strain>
    </source>
</reference>
<gene>
    <name evidence="2" type="ORF">JI746_06555</name>
</gene>
<sequence length="127" mass="14424">MSDPNIGQERPSSDFAVSSRKIVAEGKDVQVKEFLLGPGEEVPWHHHTEVFDVFYCLEGRLHVQCAEVWSGEARATVELGVGQSLKLEPGTAHRPFNPSARERCRFLLVQGIGEYDWIRYEPRTRSD</sequence>
<dbReference type="InterPro" id="IPR011051">
    <property type="entry name" value="RmlC_Cupin_sf"/>
</dbReference>
<comment type="caution">
    <text evidence="2">The sequence shown here is derived from an EMBL/GenBank/DDBJ whole genome shotgun (WGS) entry which is preliminary data.</text>
</comment>
<feature type="domain" description="Cupin type-2" evidence="1">
    <location>
        <begin position="34"/>
        <end position="109"/>
    </location>
</feature>
<dbReference type="InterPro" id="IPR013096">
    <property type="entry name" value="Cupin_2"/>
</dbReference>
<dbReference type="Proteomes" id="UP000622707">
    <property type="component" value="Unassembled WGS sequence"/>
</dbReference>
<accession>A0ABS1JKK6</accession>
<evidence type="ECO:0000259" key="1">
    <source>
        <dbReference type="Pfam" id="PF07883"/>
    </source>
</evidence>
<evidence type="ECO:0000313" key="3">
    <source>
        <dbReference type="Proteomes" id="UP000622707"/>
    </source>
</evidence>
<dbReference type="SUPFAM" id="SSF51182">
    <property type="entry name" value="RmlC-like cupins"/>
    <property type="match status" value="1"/>
</dbReference>
<dbReference type="RefSeq" id="WP_201687996.1">
    <property type="nucleotide sequence ID" value="NZ_JAEQND010000003.1"/>
</dbReference>
<keyword evidence="3" id="KW-1185">Reference proteome</keyword>
<protein>
    <submittedName>
        <fullName evidence="2">Cupin domain-containing protein</fullName>
    </submittedName>
</protein>
<proteinExistence type="predicted"/>
<name>A0ABS1JKK6_9BURK</name>
<dbReference type="InterPro" id="IPR014710">
    <property type="entry name" value="RmlC-like_jellyroll"/>
</dbReference>
<organism evidence="2 3">
    <name type="scientific">Ramlibacter alkalitolerans</name>
    <dbReference type="NCBI Taxonomy" id="2039631"/>
    <lineage>
        <taxon>Bacteria</taxon>
        <taxon>Pseudomonadati</taxon>
        <taxon>Pseudomonadota</taxon>
        <taxon>Betaproteobacteria</taxon>
        <taxon>Burkholderiales</taxon>
        <taxon>Comamonadaceae</taxon>
        <taxon>Ramlibacter</taxon>
    </lineage>
</organism>
<dbReference type="Pfam" id="PF07883">
    <property type="entry name" value="Cupin_2"/>
    <property type="match status" value="1"/>
</dbReference>